<sequence length="159" mass="17615">MKMETLGSGETILLIPKHSQEEYPNETVPVVVLKGYSDRYNSEVKEIYRGPLFGGNVARVTGCASAGYLAMAVRDTTPGNVYSWLTKAIKSQDHDGLAAKAEAIKTCGFQDVHEDLRNICQIVLRSGVIAKVRYNFIDKIGLKRLEYCLMTIATEGRRA</sequence>
<dbReference type="AlphaFoldDB" id="A0A1F8EZW6"/>
<dbReference type="EMBL" id="MGJI01000007">
    <property type="protein sequence ID" value="OGN05579.1"/>
    <property type="molecule type" value="Genomic_DNA"/>
</dbReference>
<gene>
    <name evidence="1" type="ORF">A2831_03475</name>
</gene>
<reference evidence="1 2" key="1">
    <citation type="journal article" date="2016" name="Nat. Commun.">
        <title>Thousands of microbial genomes shed light on interconnected biogeochemical processes in an aquifer system.</title>
        <authorList>
            <person name="Anantharaman K."/>
            <person name="Brown C.T."/>
            <person name="Hug L.A."/>
            <person name="Sharon I."/>
            <person name="Castelle C.J."/>
            <person name="Probst A.J."/>
            <person name="Thomas B.C."/>
            <person name="Singh A."/>
            <person name="Wilkins M.J."/>
            <person name="Karaoz U."/>
            <person name="Brodie E.L."/>
            <person name="Williams K.H."/>
            <person name="Hubbard S.S."/>
            <person name="Banfield J.F."/>
        </authorList>
    </citation>
    <scope>NUCLEOTIDE SEQUENCE [LARGE SCALE GENOMIC DNA]</scope>
</reference>
<dbReference type="STRING" id="1802668.A2831_03475"/>
<evidence type="ECO:0000313" key="1">
    <source>
        <dbReference type="EMBL" id="OGN05579.1"/>
    </source>
</evidence>
<accession>A0A1F8EZW6</accession>
<protein>
    <submittedName>
        <fullName evidence="1">Uncharacterized protein</fullName>
    </submittedName>
</protein>
<proteinExistence type="predicted"/>
<evidence type="ECO:0000313" key="2">
    <source>
        <dbReference type="Proteomes" id="UP000177507"/>
    </source>
</evidence>
<comment type="caution">
    <text evidence="1">The sequence shown here is derived from an EMBL/GenBank/DDBJ whole genome shotgun (WGS) entry which is preliminary data.</text>
</comment>
<dbReference type="Proteomes" id="UP000177507">
    <property type="component" value="Unassembled WGS sequence"/>
</dbReference>
<organism evidence="1 2">
    <name type="scientific">Candidatus Yanofskybacteria bacterium RIFCSPHIGHO2_01_FULL_44_17</name>
    <dbReference type="NCBI Taxonomy" id="1802668"/>
    <lineage>
        <taxon>Bacteria</taxon>
        <taxon>Candidatus Yanofskyibacteriota</taxon>
    </lineage>
</organism>
<name>A0A1F8EZW6_9BACT</name>